<evidence type="ECO:0000256" key="7">
    <source>
        <dbReference type="ARBA" id="ARBA00049119"/>
    </source>
</evidence>
<organism evidence="12 13">
    <name type="scientific">Pterulicium gracile</name>
    <dbReference type="NCBI Taxonomy" id="1884261"/>
    <lineage>
        <taxon>Eukaryota</taxon>
        <taxon>Fungi</taxon>
        <taxon>Dikarya</taxon>
        <taxon>Basidiomycota</taxon>
        <taxon>Agaricomycotina</taxon>
        <taxon>Agaricomycetes</taxon>
        <taxon>Agaricomycetidae</taxon>
        <taxon>Agaricales</taxon>
        <taxon>Pleurotineae</taxon>
        <taxon>Pterulaceae</taxon>
        <taxon>Pterulicium</taxon>
    </lineage>
</organism>
<dbReference type="AlphaFoldDB" id="A0A5C3QJ39"/>
<feature type="domain" description="Major facilitator superfamily (MFS) profile" evidence="11">
    <location>
        <begin position="67"/>
        <end position="508"/>
    </location>
</feature>
<dbReference type="InterPro" id="IPR005828">
    <property type="entry name" value="MFS_sugar_transport-like"/>
</dbReference>
<keyword evidence="6 10" id="KW-0472">Membrane</keyword>
<sequence>MSEPIPRTSNPRTSLDKNSIPTGDDTHVAEQAGTVKMQEAYNPDFAQAVKQSKLSGFSARSFKLYLIVMVGFLNAVSSGFDGSLMGGINVMPQYKNYFGYESTGATTGIVFMIYVIGNCVGSLAAGPASDVYGRRWGMFVGGFFILVGAAIATASQNPGYFLGGRFLLGFGIAISTTAAPTWVTELVPPQWRGRLGGSYNACFFIGSMPATGSMVGTNRLNSTWAWRLPLLLQVIPPLIVMSCVWFCPESPRWLMQNGREEEARAILIKYHSADGQTTNPVIELQLREFREGIEVKKREPFWDYSGLFNTRNARWRMLALTLMCVNGQLAGNGLITYFLPVMFANAGITSSQQQLVLNFANSILSAFGAFSGALLTDKIGRRRRLYVGAFVLACLLTIVAVLSSQYGHPENTNVHGAHASIVFIFFFGICYSFVYTPLQALYCAEVMNQQMRAKGMGIHILISNLTGFINTFANSVGLGRLGWRYYFVFVAWNLCASMLWYLFCVETRGRTLEELEEVFNKPWPAMSSREKSKVQVVNS</sequence>
<evidence type="ECO:0000256" key="2">
    <source>
        <dbReference type="ARBA" id="ARBA00010992"/>
    </source>
</evidence>
<dbReference type="OrthoDB" id="6133115at2759"/>
<dbReference type="EMBL" id="ML178840">
    <property type="protein sequence ID" value="TFK98343.1"/>
    <property type="molecule type" value="Genomic_DNA"/>
</dbReference>
<feature type="transmembrane region" description="Helical" evidence="10">
    <location>
        <begin position="105"/>
        <end position="124"/>
    </location>
</feature>
<keyword evidence="5 10" id="KW-1133">Transmembrane helix</keyword>
<feature type="transmembrane region" description="Helical" evidence="10">
    <location>
        <begin position="419"/>
        <end position="444"/>
    </location>
</feature>
<evidence type="ECO:0000256" key="3">
    <source>
        <dbReference type="ARBA" id="ARBA00022448"/>
    </source>
</evidence>
<feature type="region of interest" description="Disordered" evidence="9">
    <location>
        <begin position="1"/>
        <end position="25"/>
    </location>
</feature>
<comment type="similarity">
    <text evidence="2 8">Belongs to the major facilitator superfamily. Sugar transporter (TC 2.A.1.1) family.</text>
</comment>
<evidence type="ECO:0000313" key="13">
    <source>
        <dbReference type="Proteomes" id="UP000305067"/>
    </source>
</evidence>
<feature type="transmembrane region" description="Helical" evidence="10">
    <location>
        <begin position="228"/>
        <end position="247"/>
    </location>
</feature>
<evidence type="ECO:0000256" key="9">
    <source>
        <dbReference type="SAM" id="MobiDB-lite"/>
    </source>
</evidence>
<feature type="transmembrane region" description="Helical" evidence="10">
    <location>
        <begin position="166"/>
        <end position="187"/>
    </location>
</feature>
<dbReference type="STRING" id="1884261.A0A5C3QJ39"/>
<dbReference type="FunFam" id="1.20.1250.20:FF:000134">
    <property type="entry name" value="MFS sugar transporter protein"/>
    <property type="match status" value="1"/>
</dbReference>
<dbReference type="InterPro" id="IPR036259">
    <property type="entry name" value="MFS_trans_sf"/>
</dbReference>
<dbReference type="PROSITE" id="PS00216">
    <property type="entry name" value="SUGAR_TRANSPORT_1"/>
    <property type="match status" value="1"/>
</dbReference>
<evidence type="ECO:0000256" key="1">
    <source>
        <dbReference type="ARBA" id="ARBA00004141"/>
    </source>
</evidence>
<feature type="transmembrane region" description="Helical" evidence="10">
    <location>
        <begin position="387"/>
        <end position="407"/>
    </location>
</feature>
<dbReference type="GO" id="GO:0005351">
    <property type="term" value="F:carbohydrate:proton symporter activity"/>
    <property type="evidence" value="ECO:0007669"/>
    <property type="project" value="TreeGrafter"/>
</dbReference>
<evidence type="ECO:0000256" key="10">
    <source>
        <dbReference type="SAM" id="Phobius"/>
    </source>
</evidence>
<dbReference type="PRINTS" id="PR00171">
    <property type="entry name" value="SUGRTRNSPORT"/>
</dbReference>
<name>A0A5C3QJ39_9AGAR</name>
<dbReference type="InterPro" id="IPR003663">
    <property type="entry name" value="Sugar/inositol_transpt"/>
</dbReference>
<protein>
    <submittedName>
        <fullName evidence="12">General substrate transporter</fullName>
    </submittedName>
</protein>
<feature type="transmembrane region" description="Helical" evidence="10">
    <location>
        <begin position="355"/>
        <end position="375"/>
    </location>
</feature>
<dbReference type="InterPro" id="IPR005829">
    <property type="entry name" value="Sugar_transporter_CS"/>
</dbReference>
<feature type="transmembrane region" description="Helical" evidence="10">
    <location>
        <begin position="136"/>
        <end position="154"/>
    </location>
</feature>
<feature type="transmembrane region" description="Helical" evidence="10">
    <location>
        <begin position="317"/>
        <end position="343"/>
    </location>
</feature>
<dbReference type="NCBIfam" id="TIGR00879">
    <property type="entry name" value="SP"/>
    <property type="match status" value="1"/>
</dbReference>
<feature type="transmembrane region" description="Helical" evidence="10">
    <location>
        <begin position="456"/>
        <end position="473"/>
    </location>
</feature>
<feature type="transmembrane region" description="Helical" evidence="10">
    <location>
        <begin position="64"/>
        <end position="85"/>
    </location>
</feature>
<evidence type="ECO:0000256" key="6">
    <source>
        <dbReference type="ARBA" id="ARBA00023136"/>
    </source>
</evidence>
<dbReference type="SUPFAM" id="SSF103473">
    <property type="entry name" value="MFS general substrate transporter"/>
    <property type="match status" value="1"/>
</dbReference>
<accession>A0A5C3QJ39</accession>
<dbReference type="PANTHER" id="PTHR48022:SF79">
    <property type="entry name" value="LACTOSE PERMEASE, PUTATIVE (AFU_ORTHOLOGUE AFUA_6G01860)-RELATED"/>
    <property type="match status" value="1"/>
</dbReference>
<proteinExistence type="inferred from homology"/>
<reference evidence="12 13" key="1">
    <citation type="journal article" date="2019" name="Nat. Ecol. Evol.">
        <title>Megaphylogeny resolves global patterns of mushroom evolution.</title>
        <authorList>
            <person name="Varga T."/>
            <person name="Krizsan K."/>
            <person name="Foldi C."/>
            <person name="Dima B."/>
            <person name="Sanchez-Garcia M."/>
            <person name="Sanchez-Ramirez S."/>
            <person name="Szollosi G.J."/>
            <person name="Szarkandi J.G."/>
            <person name="Papp V."/>
            <person name="Albert L."/>
            <person name="Andreopoulos W."/>
            <person name="Angelini C."/>
            <person name="Antonin V."/>
            <person name="Barry K.W."/>
            <person name="Bougher N.L."/>
            <person name="Buchanan P."/>
            <person name="Buyck B."/>
            <person name="Bense V."/>
            <person name="Catcheside P."/>
            <person name="Chovatia M."/>
            <person name="Cooper J."/>
            <person name="Damon W."/>
            <person name="Desjardin D."/>
            <person name="Finy P."/>
            <person name="Geml J."/>
            <person name="Haridas S."/>
            <person name="Hughes K."/>
            <person name="Justo A."/>
            <person name="Karasinski D."/>
            <person name="Kautmanova I."/>
            <person name="Kiss B."/>
            <person name="Kocsube S."/>
            <person name="Kotiranta H."/>
            <person name="LaButti K.M."/>
            <person name="Lechner B.E."/>
            <person name="Liimatainen K."/>
            <person name="Lipzen A."/>
            <person name="Lukacs Z."/>
            <person name="Mihaltcheva S."/>
            <person name="Morgado L.N."/>
            <person name="Niskanen T."/>
            <person name="Noordeloos M.E."/>
            <person name="Ohm R.A."/>
            <person name="Ortiz-Santana B."/>
            <person name="Ovrebo C."/>
            <person name="Racz N."/>
            <person name="Riley R."/>
            <person name="Savchenko A."/>
            <person name="Shiryaev A."/>
            <person name="Soop K."/>
            <person name="Spirin V."/>
            <person name="Szebenyi C."/>
            <person name="Tomsovsky M."/>
            <person name="Tulloss R.E."/>
            <person name="Uehling J."/>
            <person name="Grigoriev I.V."/>
            <person name="Vagvolgyi C."/>
            <person name="Papp T."/>
            <person name="Martin F.M."/>
            <person name="Miettinen O."/>
            <person name="Hibbett D.S."/>
            <person name="Nagy L.G."/>
        </authorList>
    </citation>
    <scope>NUCLEOTIDE SEQUENCE [LARGE SCALE GENOMIC DNA]</scope>
    <source>
        <strain evidence="12 13">CBS 309.79</strain>
    </source>
</reference>
<evidence type="ECO:0000256" key="8">
    <source>
        <dbReference type="RuleBase" id="RU003346"/>
    </source>
</evidence>
<dbReference type="InterPro" id="IPR050360">
    <property type="entry name" value="MFS_Sugar_Transporters"/>
</dbReference>
<feature type="transmembrane region" description="Helical" evidence="10">
    <location>
        <begin position="485"/>
        <end position="503"/>
    </location>
</feature>
<evidence type="ECO:0000259" key="11">
    <source>
        <dbReference type="PROSITE" id="PS50850"/>
    </source>
</evidence>
<comment type="subcellular location">
    <subcellularLocation>
        <location evidence="1">Membrane</location>
        <topology evidence="1">Multi-pass membrane protein</topology>
    </subcellularLocation>
</comment>
<dbReference type="Pfam" id="PF00083">
    <property type="entry name" value="Sugar_tr"/>
    <property type="match status" value="1"/>
</dbReference>
<keyword evidence="13" id="KW-1185">Reference proteome</keyword>
<dbReference type="GO" id="GO:0016020">
    <property type="term" value="C:membrane"/>
    <property type="evidence" value="ECO:0007669"/>
    <property type="project" value="UniProtKB-SubCell"/>
</dbReference>
<gene>
    <name evidence="12" type="ORF">BDV98DRAFT_573023</name>
</gene>
<dbReference type="InterPro" id="IPR020846">
    <property type="entry name" value="MFS_dom"/>
</dbReference>
<feature type="transmembrane region" description="Helical" evidence="10">
    <location>
        <begin position="199"/>
        <end position="216"/>
    </location>
</feature>
<dbReference type="PROSITE" id="PS50850">
    <property type="entry name" value="MFS"/>
    <property type="match status" value="1"/>
</dbReference>
<evidence type="ECO:0000256" key="4">
    <source>
        <dbReference type="ARBA" id="ARBA00022692"/>
    </source>
</evidence>
<keyword evidence="4 10" id="KW-0812">Transmembrane</keyword>
<evidence type="ECO:0000256" key="5">
    <source>
        <dbReference type="ARBA" id="ARBA00022989"/>
    </source>
</evidence>
<dbReference type="Gene3D" id="1.20.1250.20">
    <property type="entry name" value="MFS general substrate transporter like domains"/>
    <property type="match status" value="1"/>
</dbReference>
<dbReference type="Proteomes" id="UP000305067">
    <property type="component" value="Unassembled WGS sequence"/>
</dbReference>
<comment type="catalytic activity">
    <reaction evidence="7">
        <text>myo-inositol(out) + H(+)(out) = myo-inositol(in) + H(+)(in)</text>
        <dbReference type="Rhea" id="RHEA:60364"/>
        <dbReference type="ChEBI" id="CHEBI:15378"/>
        <dbReference type="ChEBI" id="CHEBI:17268"/>
    </reaction>
</comment>
<feature type="compositionally biased region" description="Polar residues" evidence="9">
    <location>
        <begin position="7"/>
        <end position="21"/>
    </location>
</feature>
<dbReference type="PANTHER" id="PTHR48022">
    <property type="entry name" value="PLASTIDIC GLUCOSE TRANSPORTER 4"/>
    <property type="match status" value="1"/>
</dbReference>
<evidence type="ECO:0000313" key="12">
    <source>
        <dbReference type="EMBL" id="TFK98343.1"/>
    </source>
</evidence>
<keyword evidence="3 8" id="KW-0813">Transport</keyword>